<dbReference type="Gene3D" id="2.30.42.10">
    <property type="match status" value="2"/>
</dbReference>
<name>A0A158QG58_HYMDI</name>
<evidence type="ECO:0000313" key="3">
    <source>
        <dbReference type="EMBL" id="VDL62480.1"/>
    </source>
</evidence>
<proteinExistence type="predicted"/>
<dbReference type="PANTHER" id="PTHR16484:SF17">
    <property type="entry name" value="BAZOOKA, ISOFORM B"/>
    <property type="match status" value="1"/>
</dbReference>
<feature type="region of interest" description="Disordered" evidence="1">
    <location>
        <begin position="16"/>
        <end position="46"/>
    </location>
</feature>
<sequence>MMFKCLDFIYSKPEESAITTQLPKSTAPQPPPSQPPPPPPTKEASSMVVLSPRPITGHPRVDDSSSGMLDEASVLHMTDLLTRKHASDSVREYILSAASSEMEHERERRLQAAAVNVVAFRRRVPAVQGHPLFEATRSTVVGAPSTSTSTAATLERPASAVVSKVLPAEEEITIRLIKAAAGLGFSLTTKEVFLGAYSAAPTSPAKSQQSSSKSQQQTVHLTSIFGRAVCVKSIIPGGVALKDGSLRVGDRLLKVDREDVSNKSQAQIVSLLRVKPVGSEVELVVRRPQRLTAAGSQTSRNVENENAYRTMSPGTSLVTCGCMSPHCGDYSLLRSGRIASADDSQIGNQTERFEKCVYLKLDIPLLPVEAQLSVESDGGGSGVAMTIRNRLAAMRLGVSVREDIPEWYPNSATTSGIFVKGLIEGGAAHADGRLRIGDEILEVNGISLVNTPNPLALLRAVLKQISSLTSLNVSPNSPPNCLSDQTTAFPIVRLLIARRIRHRRSASGHTISSNAGLEVSPTTAVETGPLIDISKTPTTVLLNPVNNSPFEIPSRPIRISADVHATSSMATTVTTTTTETIARGIPGVGLEEPTSSPSTLRKKRVAPNPVQQNAISPQIKKIPSEK</sequence>
<dbReference type="GO" id="GO:0008104">
    <property type="term" value="P:intracellular protein localization"/>
    <property type="evidence" value="ECO:0007669"/>
    <property type="project" value="TreeGrafter"/>
</dbReference>
<dbReference type="Pfam" id="PF17820">
    <property type="entry name" value="PDZ_6"/>
    <property type="match status" value="1"/>
</dbReference>
<dbReference type="GO" id="GO:0043296">
    <property type="term" value="C:apical junction complex"/>
    <property type="evidence" value="ECO:0007669"/>
    <property type="project" value="TreeGrafter"/>
</dbReference>
<reference evidence="5" key="1">
    <citation type="submission" date="2016-04" db="UniProtKB">
        <authorList>
            <consortium name="WormBaseParasite"/>
        </authorList>
    </citation>
    <scope>IDENTIFICATION</scope>
</reference>
<evidence type="ECO:0000256" key="1">
    <source>
        <dbReference type="SAM" id="MobiDB-lite"/>
    </source>
</evidence>
<dbReference type="GO" id="GO:0035091">
    <property type="term" value="F:phosphatidylinositol binding"/>
    <property type="evidence" value="ECO:0007669"/>
    <property type="project" value="TreeGrafter"/>
</dbReference>
<dbReference type="GO" id="GO:0016324">
    <property type="term" value="C:apical plasma membrane"/>
    <property type="evidence" value="ECO:0007669"/>
    <property type="project" value="TreeGrafter"/>
</dbReference>
<evidence type="ECO:0000313" key="4">
    <source>
        <dbReference type="Proteomes" id="UP000274504"/>
    </source>
</evidence>
<dbReference type="GO" id="GO:0005938">
    <property type="term" value="C:cell cortex"/>
    <property type="evidence" value="ECO:0007669"/>
    <property type="project" value="TreeGrafter"/>
</dbReference>
<dbReference type="AlphaFoldDB" id="A0A158QG58"/>
<dbReference type="STRING" id="6216.A0A158QG58"/>
<dbReference type="GO" id="GO:0000226">
    <property type="term" value="P:microtubule cytoskeleton organization"/>
    <property type="evidence" value="ECO:0007669"/>
    <property type="project" value="TreeGrafter"/>
</dbReference>
<feature type="domain" description="PDZ" evidence="2">
    <location>
        <begin position="384"/>
        <end position="477"/>
    </location>
</feature>
<feature type="compositionally biased region" description="Pro residues" evidence="1">
    <location>
        <begin position="28"/>
        <end position="41"/>
    </location>
</feature>
<dbReference type="InterPro" id="IPR041489">
    <property type="entry name" value="PDZ_6"/>
</dbReference>
<dbReference type="Pfam" id="PF00595">
    <property type="entry name" value="PDZ"/>
    <property type="match status" value="1"/>
</dbReference>
<dbReference type="GO" id="GO:0005912">
    <property type="term" value="C:adherens junction"/>
    <property type="evidence" value="ECO:0007669"/>
    <property type="project" value="TreeGrafter"/>
</dbReference>
<evidence type="ECO:0000259" key="2">
    <source>
        <dbReference type="PROSITE" id="PS50106"/>
    </source>
</evidence>
<dbReference type="EMBL" id="UYSG01011475">
    <property type="protein sequence ID" value="VDL62480.1"/>
    <property type="molecule type" value="Genomic_DNA"/>
</dbReference>
<dbReference type="GO" id="GO:0007155">
    <property type="term" value="P:cell adhesion"/>
    <property type="evidence" value="ECO:0007669"/>
    <property type="project" value="TreeGrafter"/>
</dbReference>
<dbReference type="OrthoDB" id="6266160at2759"/>
<dbReference type="PROSITE" id="PS50106">
    <property type="entry name" value="PDZ"/>
    <property type="match status" value="2"/>
</dbReference>
<dbReference type="InterPro" id="IPR001478">
    <property type="entry name" value="PDZ"/>
</dbReference>
<protein>
    <submittedName>
        <fullName evidence="5">PDZ domain-containing protein</fullName>
    </submittedName>
</protein>
<feature type="region of interest" description="Disordered" evidence="1">
    <location>
        <begin position="586"/>
        <end position="626"/>
    </location>
</feature>
<dbReference type="GO" id="GO:0051660">
    <property type="term" value="P:establishment of centrosome localization"/>
    <property type="evidence" value="ECO:0007669"/>
    <property type="project" value="TreeGrafter"/>
</dbReference>
<feature type="domain" description="PDZ" evidence="2">
    <location>
        <begin position="173"/>
        <end position="273"/>
    </location>
</feature>
<dbReference type="PANTHER" id="PTHR16484">
    <property type="entry name" value="PARTITIONING DEFECTIVE 3 RELATED"/>
    <property type="match status" value="1"/>
</dbReference>
<dbReference type="SMART" id="SM00228">
    <property type="entry name" value="PDZ"/>
    <property type="match status" value="2"/>
</dbReference>
<dbReference type="WBParaSite" id="HDID_0000999801-mRNA-1">
    <property type="protein sequence ID" value="HDID_0000999801-mRNA-1"/>
    <property type="gene ID" value="HDID_0000999801"/>
</dbReference>
<dbReference type="GO" id="GO:0045197">
    <property type="term" value="P:establishment or maintenance of epithelial cell apical/basal polarity"/>
    <property type="evidence" value="ECO:0007669"/>
    <property type="project" value="TreeGrafter"/>
</dbReference>
<gene>
    <name evidence="3" type="ORF">HDID_LOCUS9996</name>
</gene>
<dbReference type="InterPro" id="IPR052213">
    <property type="entry name" value="PAR3"/>
</dbReference>
<dbReference type="Proteomes" id="UP000274504">
    <property type="component" value="Unassembled WGS sequence"/>
</dbReference>
<evidence type="ECO:0000313" key="5">
    <source>
        <dbReference type="WBParaSite" id="HDID_0000999801-mRNA-1"/>
    </source>
</evidence>
<organism evidence="5">
    <name type="scientific">Hymenolepis diminuta</name>
    <name type="common">Rat tapeworm</name>
    <dbReference type="NCBI Taxonomy" id="6216"/>
    <lineage>
        <taxon>Eukaryota</taxon>
        <taxon>Metazoa</taxon>
        <taxon>Spiralia</taxon>
        <taxon>Lophotrochozoa</taxon>
        <taxon>Platyhelminthes</taxon>
        <taxon>Cestoda</taxon>
        <taxon>Eucestoda</taxon>
        <taxon>Cyclophyllidea</taxon>
        <taxon>Hymenolepididae</taxon>
        <taxon>Hymenolepis</taxon>
    </lineage>
</organism>
<dbReference type="InterPro" id="IPR036034">
    <property type="entry name" value="PDZ_sf"/>
</dbReference>
<reference evidence="3 4" key="2">
    <citation type="submission" date="2018-11" db="EMBL/GenBank/DDBJ databases">
        <authorList>
            <consortium name="Pathogen Informatics"/>
        </authorList>
    </citation>
    <scope>NUCLEOTIDE SEQUENCE [LARGE SCALE GENOMIC DNA]</scope>
</reference>
<dbReference type="GO" id="GO:0030010">
    <property type="term" value="P:establishment of cell polarity"/>
    <property type="evidence" value="ECO:0007669"/>
    <property type="project" value="TreeGrafter"/>
</dbReference>
<accession>A0A158QG58</accession>
<dbReference type="SUPFAM" id="SSF50156">
    <property type="entry name" value="PDZ domain-like"/>
    <property type="match status" value="2"/>
</dbReference>